<dbReference type="GO" id="GO:0003677">
    <property type="term" value="F:DNA binding"/>
    <property type="evidence" value="ECO:0007669"/>
    <property type="project" value="UniProtKB-KW"/>
</dbReference>
<dbReference type="RefSeq" id="WP_069152442.1">
    <property type="nucleotide sequence ID" value="NZ_MCGH01000002.1"/>
</dbReference>
<dbReference type="PANTHER" id="PTHR30204">
    <property type="entry name" value="REDOX-CYCLING DRUG-SENSING TRANSCRIPTIONAL ACTIVATOR SOXR"/>
    <property type="match status" value="1"/>
</dbReference>
<dbReference type="Pfam" id="PF13411">
    <property type="entry name" value="MerR_1"/>
    <property type="match status" value="1"/>
</dbReference>
<comment type="caution">
    <text evidence="4">The sequence shown here is derived from an EMBL/GenBank/DDBJ whole genome shotgun (WGS) entry which is preliminary data.</text>
</comment>
<evidence type="ECO:0000256" key="2">
    <source>
        <dbReference type="SAM" id="Coils"/>
    </source>
</evidence>
<dbReference type="InterPro" id="IPR029442">
    <property type="entry name" value="GyrI-like"/>
</dbReference>
<dbReference type="InterPro" id="IPR010499">
    <property type="entry name" value="AraC_E-bd"/>
</dbReference>
<dbReference type="CDD" id="cd01107">
    <property type="entry name" value="HTH_BmrR"/>
    <property type="match status" value="1"/>
</dbReference>
<evidence type="ECO:0000313" key="5">
    <source>
        <dbReference type="Proteomes" id="UP000094067"/>
    </source>
</evidence>
<dbReference type="SUPFAM" id="SSF55136">
    <property type="entry name" value="Probable bacterial effector-binding domain"/>
    <property type="match status" value="1"/>
</dbReference>
<evidence type="ECO:0000256" key="1">
    <source>
        <dbReference type="ARBA" id="ARBA00023125"/>
    </source>
</evidence>
<organism evidence="4 5">
    <name type="scientific">Eisenbergiella tayi</name>
    <dbReference type="NCBI Taxonomy" id="1432052"/>
    <lineage>
        <taxon>Bacteria</taxon>
        <taxon>Bacillati</taxon>
        <taxon>Bacillota</taxon>
        <taxon>Clostridia</taxon>
        <taxon>Lachnospirales</taxon>
        <taxon>Lachnospiraceae</taxon>
        <taxon>Eisenbergiella</taxon>
    </lineage>
</organism>
<gene>
    <name evidence="4" type="primary">hmrR_1</name>
    <name evidence="4" type="ORF">BEI61_02424</name>
</gene>
<keyword evidence="2" id="KW-0175">Coiled coil</keyword>
<dbReference type="Proteomes" id="UP000094067">
    <property type="component" value="Unassembled WGS sequence"/>
</dbReference>
<dbReference type="PANTHER" id="PTHR30204:SF97">
    <property type="entry name" value="MERR FAMILY REGULATORY PROTEIN"/>
    <property type="match status" value="1"/>
</dbReference>
<dbReference type="SMART" id="SM00422">
    <property type="entry name" value="HTH_MERR"/>
    <property type="match status" value="1"/>
</dbReference>
<dbReference type="GO" id="GO:0003700">
    <property type="term" value="F:DNA-binding transcription factor activity"/>
    <property type="evidence" value="ECO:0007669"/>
    <property type="project" value="InterPro"/>
</dbReference>
<dbReference type="PROSITE" id="PS00552">
    <property type="entry name" value="HTH_MERR_1"/>
    <property type="match status" value="1"/>
</dbReference>
<dbReference type="InterPro" id="IPR011256">
    <property type="entry name" value="Reg_factor_effector_dom_sf"/>
</dbReference>
<accession>A0A1E3ACS2</accession>
<evidence type="ECO:0000259" key="3">
    <source>
        <dbReference type="PROSITE" id="PS50937"/>
    </source>
</evidence>
<dbReference type="InterPro" id="IPR047057">
    <property type="entry name" value="MerR_fam"/>
</dbReference>
<dbReference type="AlphaFoldDB" id="A0A1E3ACS2"/>
<keyword evidence="1" id="KW-0238">DNA-binding</keyword>
<feature type="domain" description="HTH merR-type" evidence="3">
    <location>
        <begin position="1"/>
        <end position="71"/>
    </location>
</feature>
<dbReference type="Pfam" id="PF06445">
    <property type="entry name" value="GyrI-like"/>
    <property type="match status" value="1"/>
</dbReference>
<name>A0A1E3ACS2_9FIRM</name>
<sequence>MLKIGEFSRLTRVSVRMLHYYDDIGLLKPVQTDKFTGYRLYSVSQVAALQKIVMLRDLNFQIAEIRKALGYWSDETLREELNRKIQEKQNHIIKEQQQIQNLRSAIESINKKQLDLHYRIIIREVPSRHVISYRKRIPDYSCEKELWNELYCFIKENHIEISRQNDNNITIFHENKESDSGVDAEVCLLVKEERTSSGPFRYRIVDGAETMACMMVRGSYVKLDKAYQAFLGWLEENPQYQWYGASRQICHRDPENEEKEEDYLTEIQIPVKLRNG</sequence>
<proteinExistence type="predicted"/>
<dbReference type="InterPro" id="IPR000551">
    <property type="entry name" value="MerR-type_HTH_dom"/>
</dbReference>
<dbReference type="PATRIC" id="fig|1432052.4.peg.2708"/>
<dbReference type="SUPFAM" id="SSF46955">
    <property type="entry name" value="Putative DNA-binding domain"/>
    <property type="match status" value="1"/>
</dbReference>
<dbReference type="InterPro" id="IPR009061">
    <property type="entry name" value="DNA-bd_dom_put_sf"/>
</dbReference>
<dbReference type="SMART" id="SM00871">
    <property type="entry name" value="AraC_E_bind"/>
    <property type="match status" value="1"/>
</dbReference>
<feature type="coiled-coil region" evidence="2">
    <location>
        <begin position="78"/>
        <end position="112"/>
    </location>
</feature>
<protein>
    <submittedName>
        <fullName evidence="4">HTH-type transcriptional regulator HmrR</fullName>
    </submittedName>
</protein>
<dbReference type="Gene3D" id="1.10.1660.10">
    <property type="match status" value="1"/>
</dbReference>
<dbReference type="EMBL" id="MCGH01000002">
    <property type="protein sequence ID" value="ODM06534.1"/>
    <property type="molecule type" value="Genomic_DNA"/>
</dbReference>
<evidence type="ECO:0000313" key="4">
    <source>
        <dbReference type="EMBL" id="ODM06534.1"/>
    </source>
</evidence>
<dbReference type="PROSITE" id="PS50937">
    <property type="entry name" value="HTH_MERR_2"/>
    <property type="match status" value="1"/>
</dbReference>
<dbReference type="Gene3D" id="3.20.80.10">
    <property type="entry name" value="Regulatory factor, effector binding domain"/>
    <property type="match status" value="1"/>
</dbReference>
<reference evidence="4 5" key="1">
    <citation type="submission" date="2016-07" db="EMBL/GenBank/DDBJ databases">
        <title>Characterization of isolates of Eisenbergiella tayi derived from blood cultures, using whole genome sequencing.</title>
        <authorList>
            <person name="Burdz T."/>
            <person name="Wiebe D."/>
            <person name="Huynh C."/>
            <person name="Bernard K."/>
        </authorList>
    </citation>
    <scope>NUCLEOTIDE SEQUENCE [LARGE SCALE GENOMIC DNA]</scope>
    <source>
        <strain evidence="4 5">NML 110608</strain>
    </source>
</reference>